<keyword evidence="2" id="KW-1185">Reference proteome</keyword>
<evidence type="ECO:0000313" key="1">
    <source>
        <dbReference type="EMBL" id="KZP06112.1"/>
    </source>
</evidence>
<evidence type="ECO:0000313" key="2">
    <source>
        <dbReference type="Proteomes" id="UP000076532"/>
    </source>
</evidence>
<dbReference type="AlphaFoldDB" id="A0A167WHP2"/>
<dbReference type="STRING" id="436010.A0A167WHP2"/>
<name>A0A167WHP2_9AGAM</name>
<dbReference type="EMBL" id="KV417803">
    <property type="protein sequence ID" value="KZP06112.1"/>
    <property type="molecule type" value="Genomic_DNA"/>
</dbReference>
<protein>
    <submittedName>
        <fullName evidence="1">Uncharacterized protein</fullName>
    </submittedName>
</protein>
<gene>
    <name evidence="1" type="ORF">FIBSPDRAFT_903016</name>
</gene>
<accession>A0A167WHP2</accession>
<reference evidence="1 2" key="1">
    <citation type="journal article" date="2016" name="Mol. Biol. Evol.">
        <title>Comparative Genomics of Early-Diverging Mushroom-Forming Fungi Provides Insights into the Origins of Lignocellulose Decay Capabilities.</title>
        <authorList>
            <person name="Nagy L.G."/>
            <person name="Riley R."/>
            <person name="Tritt A."/>
            <person name="Adam C."/>
            <person name="Daum C."/>
            <person name="Floudas D."/>
            <person name="Sun H."/>
            <person name="Yadav J.S."/>
            <person name="Pangilinan J."/>
            <person name="Larsson K.H."/>
            <person name="Matsuura K."/>
            <person name="Barry K."/>
            <person name="Labutti K."/>
            <person name="Kuo R."/>
            <person name="Ohm R.A."/>
            <person name="Bhattacharya S.S."/>
            <person name="Shirouzu T."/>
            <person name="Yoshinaga Y."/>
            <person name="Martin F.M."/>
            <person name="Grigoriev I.V."/>
            <person name="Hibbett D.S."/>
        </authorList>
    </citation>
    <scope>NUCLEOTIDE SEQUENCE [LARGE SCALE GENOMIC DNA]</scope>
    <source>
        <strain evidence="1 2">CBS 109695</strain>
    </source>
</reference>
<sequence length="258" mass="28525">MWSGVKQVPGVTAADEHNGYGWISSVTTTTVNHLATVKMSPKTSTQWLMQIITKIADPDLQHTPHPSLALSLFPQRRNTLMGSARHSHSSSDHSFNSPLHPSTSHSHLCTSTSYSHVDSIEPAWTKEHQAQFGMAIARLTASAGFLLVWVDNPEWITFCAKFIPGFMLRANGRIYTIRVDNTSTEHKTAALLLVCLQAAITEVEDKFNIKVVAVVTNALGECHKAHCDLLKKYLSLWLSTVMPIRSISLLVITSNRTP</sequence>
<dbReference type="Proteomes" id="UP000076532">
    <property type="component" value="Unassembled WGS sequence"/>
</dbReference>
<dbReference type="OrthoDB" id="2423954at2759"/>
<organism evidence="1 2">
    <name type="scientific">Athelia psychrophila</name>
    <dbReference type="NCBI Taxonomy" id="1759441"/>
    <lineage>
        <taxon>Eukaryota</taxon>
        <taxon>Fungi</taxon>
        <taxon>Dikarya</taxon>
        <taxon>Basidiomycota</taxon>
        <taxon>Agaricomycotina</taxon>
        <taxon>Agaricomycetes</taxon>
        <taxon>Agaricomycetidae</taxon>
        <taxon>Atheliales</taxon>
        <taxon>Atheliaceae</taxon>
        <taxon>Athelia</taxon>
    </lineage>
</organism>
<proteinExistence type="predicted"/>